<comment type="caution">
    <text evidence="7">The sequence shown here is derived from an EMBL/GenBank/DDBJ whole genome shotgun (WGS) entry which is preliminary data.</text>
</comment>
<dbReference type="RefSeq" id="WP_261499056.1">
    <property type="nucleotide sequence ID" value="NZ_JAODYH010000003.1"/>
</dbReference>
<reference evidence="7 8" key="1">
    <citation type="submission" date="2022-09" db="EMBL/GenBank/DDBJ databases">
        <title>Draft genome of isolate Be4.</title>
        <authorList>
            <person name="Sanchez-Castro I."/>
            <person name="Martinez-Rodriguez P."/>
            <person name="Descostes M."/>
            <person name="Merroun M."/>
        </authorList>
    </citation>
    <scope>NUCLEOTIDE SEQUENCE [LARGE SCALE GENOMIC DNA]</scope>
    <source>
        <strain evidence="7 8">Be4</strain>
    </source>
</reference>
<evidence type="ECO:0000256" key="5">
    <source>
        <dbReference type="ARBA" id="ARBA00034489"/>
    </source>
</evidence>
<evidence type="ECO:0000256" key="3">
    <source>
        <dbReference type="ARBA" id="ARBA00022691"/>
    </source>
</evidence>
<evidence type="ECO:0000313" key="7">
    <source>
        <dbReference type="EMBL" id="MCT9810077.1"/>
    </source>
</evidence>
<evidence type="ECO:0000259" key="6">
    <source>
        <dbReference type="SMART" id="SM01144"/>
    </source>
</evidence>
<dbReference type="InterPro" id="IPR005636">
    <property type="entry name" value="DTW"/>
</dbReference>
<dbReference type="PANTHER" id="PTHR21392">
    <property type="entry name" value="TRNA-URIDINE AMINOCARBOXYPROPYLTRANSFERASE 2"/>
    <property type="match status" value="1"/>
</dbReference>
<dbReference type="EMBL" id="JAODYH010000003">
    <property type="protein sequence ID" value="MCT9810077.1"/>
    <property type="molecule type" value="Genomic_DNA"/>
</dbReference>
<feature type="domain" description="DTW" evidence="6">
    <location>
        <begin position="2"/>
        <end position="207"/>
    </location>
</feature>
<dbReference type="EC" id="2.5.1.25" evidence="1"/>
<keyword evidence="2" id="KW-0808">Transferase</keyword>
<name>A0ABT2PLD7_9BURK</name>
<organism evidence="7 8">
    <name type="scientific">Acidovorax bellezanensis</name>
    <dbReference type="NCBI Taxonomy" id="2976702"/>
    <lineage>
        <taxon>Bacteria</taxon>
        <taxon>Pseudomonadati</taxon>
        <taxon>Pseudomonadota</taxon>
        <taxon>Betaproteobacteria</taxon>
        <taxon>Burkholderiales</taxon>
        <taxon>Comamonadaceae</taxon>
        <taxon>Acidovorax</taxon>
    </lineage>
</organism>
<dbReference type="InterPro" id="IPR039262">
    <property type="entry name" value="DTWD2/TAPT"/>
</dbReference>
<keyword evidence="8" id="KW-1185">Reference proteome</keyword>
<dbReference type="Proteomes" id="UP001525968">
    <property type="component" value="Unassembled WGS sequence"/>
</dbReference>
<evidence type="ECO:0000256" key="2">
    <source>
        <dbReference type="ARBA" id="ARBA00022679"/>
    </source>
</evidence>
<sequence length="214" mass="24164">MSRQVCTACKRPDRNCICDLVQAVGHATEVLILQHPLEVREAKGTARLLHLCLQRSRLEVGEQFASDVLQSWLTEDWHGNPAMSPRTVLLYPESAHDPALPLLPAPPLPPAWLESPQPLRLVVIDGTWRKSRKMLYLNPLLQQLPRLGLRDLPASRYAIRRAHRAGQLSTLEATCCALAQLEPANQDLERLLQAMDTLVLRQSQWRCRPTTNTP</sequence>
<evidence type="ECO:0000313" key="8">
    <source>
        <dbReference type="Proteomes" id="UP001525968"/>
    </source>
</evidence>
<gene>
    <name evidence="7" type="ORF">N0K08_05500</name>
</gene>
<accession>A0ABT2PLD7</accession>
<dbReference type="SMART" id="SM01144">
    <property type="entry name" value="DTW"/>
    <property type="match status" value="1"/>
</dbReference>
<protein>
    <recommendedName>
        <fullName evidence="1">tRNA-uridine aminocarboxypropyltransferase</fullName>
        <ecNumber evidence="1">2.5.1.25</ecNumber>
    </recommendedName>
</protein>
<dbReference type="Pfam" id="PF03942">
    <property type="entry name" value="DTW"/>
    <property type="match status" value="1"/>
</dbReference>
<evidence type="ECO:0000256" key="4">
    <source>
        <dbReference type="ARBA" id="ARBA00022694"/>
    </source>
</evidence>
<keyword evidence="4" id="KW-0819">tRNA processing</keyword>
<proteinExistence type="inferred from homology"/>
<comment type="similarity">
    <text evidence="5">Belongs to the TDD superfamily. DTWD2 family.</text>
</comment>
<keyword evidence="3" id="KW-0949">S-adenosyl-L-methionine</keyword>
<dbReference type="PANTHER" id="PTHR21392:SF0">
    <property type="entry name" value="TRNA-URIDINE AMINOCARBOXYPROPYLTRANSFERASE 2"/>
    <property type="match status" value="1"/>
</dbReference>
<evidence type="ECO:0000256" key="1">
    <source>
        <dbReference type="ARBA" id="ARBA00012386"/>
    </source>
</evidence>